<comment type="caution">
    <text evidence="3">The sequence shown here is derived from an EMBL/GenBank/DDBJ whole genome shotgun (WGS) entry which is preliminary data.</text>
</comment>
<feature type="domain" description="Nitrile hydratase alpha/Thiocyanate hydrolase gamma" evidence="2">
    <location>
        <begin position="20"/>
        <end position="67"/>
    </location>
</feature>
<dbReference type="EMBL" id="VITN01000014">
    <property type="protein sequence ID" value="TWB15508.1"/>
    <property type="molecule type" value="Genomic_DNA"/>
</dbReference>
<evidence type="ECO:0000313" key="3">
    <source>
        <dbReference type="EMBL" id="TWB15508.1"/>
    </source>
</evidence>
<dbReference type="NCBIfam" id="TIGR03793">
    <property type="entry name" value="leader_NHLP"/>
    <property type="match status" value="1"/>
</dbReference>
<dbReference type="InterPro" id="IPR022513">
    <property type="entry name" value="TOMM_pelo"/>
</dbReference>
<proteinExistence type="predicted"/>
<dbReference type="InterPro" id="IPR036648">
    <property type="entry name" value="CN_Hdrase_a/SCN_Hdrase_g_sf"/>
</dbReference>
<gene>
    <name evidence="3" type="ORF">FBZ89_114101</name>
</gene>
<protein>
    <submittedName>
        <fullName evidence="3">Putative ribosomally synthesized peptide</fullName>
    </submittedName>
</protein>
<sequence length="93" mass="9770">MTAAESDAAIDDIIAKAWGDEAFRARLLADPAAVLRDEGVDLPVGALVQVLEDTATVQTLVLPTRPWDLVEDALEGAAGVLSAVCYDSFMQGP</sequence>
<reference evidence="3 4" key="1">
    <citation type="submission" date="2019-06" db="EMBL/GenBank/DDBJ databases">
        <title>Genomic Encyclopedia of Type Strains, Phase IV (KMG-V): Genome sequencing to study the core and pangenomes of soil and plant-associated prokaryotes.</title>
        <authorList>
            <person name="Whitman W."/>
        </authorList>
    </citation>
    <scope>NUCLEOTIDE SEQUENCE [LARGE SCALE GENOMIC DNA]</scope>
    <source>
        <strain evidence="3 4">BR 11880</strain>
    </source>
</reference>
<evidence type="ECO:0000256" key="1">
    <source>
        <dbReference type="ARBA" id="ARBA00022723"/>
    </source>
</evidence>
<dbReference type="InterPro" id="IPR004232">
    <property type="entry name" value="CN_Hdrtase_a/SCN_Hdrlase_g"/>
</dbReference>
<organism evidence="3 4">
    <name type="scientific">Nitrospirillum amazonense</name>
    <dbReference type="NCBI Taxonomy" id="28077"/>
    <lineage>
        <taxon>Bacteria</taxon>
        <taxon>Pseudomonadati</taxon>
        <taxon>Pseudomonadota</taxon>
        <taxon>Alphaproteobacteria</taxon>
        <taxon>Rhodospirillales</taxon>
        <taxon>Azospirillaceae</taxon>
        <taxon>Nitrospirillum</taxon>
    </lineage>
</organism>
<dbReference type="GO" id="GO:0003824">
    <property type="term" value="F:catalytic activity"/>
    <property type="evidence" value="ECO:0007669"/>
    <property type="project" value="InterPro"/>
</dbReference>
<dbReference type="OrthoDB" id="528553at2"/>
<dbReference type="AlphaFoldDB" id="A0A560F1L3"/>
<accession>A0A560F1L3</accession>
<dbReference type="GO" id="GO:0046914">
    <property type="term" value="F:transition metal ion binding"/>
    <property type="evidence" value="ECO:0007669"/>
    <property type="project" value="InterPro"/>
</dbReference>
<keyword evidence="1" id="KW-0479">Metal-binding</keyword>
<evidence type="ECO:0000259" key="2">
    <source>
        <dbReference type="Pfam" id="PF02979"/>
    </source>
</evidence>
<dbReference type="Gene3D" id="3.90.330.10">
    <property type="entry name" value="Nitrile hydratase alpha /Thiocyanate hydrolase gamma"/>
    <property type="match status" value="1"/>
</dbReference>
<name>A0A560F1L3_9PROT</name>
<evidence type="ECO:0000313" key="4">
    <source>
        <dbReference type="Proteomes" id="UP000319859"/>
    </source>
</evidence>
<dbReference type="RefSeq" id="WP_145751687.1">
    <property type="nucleotide sequence ID" value="NZ_VITN01000014.1"/>
</dbReference>
<dbReference type="SUPFAM" id="SSF56209">
    <property type="entry name" value="Nitrile hydratase alpha chain"/>
    <property type="match status" value="1"/>
</dbReference>
<dbReference type="Pfam" id="PF02979">
    <property type="entry name" value="NHase_alpha"/>
    <property type="match status" value="1"/>
</dbReference>
<dbReference type="Proteomes" id="UP000319859">
    <property type="component" value="Unassembled WGS sequence"/>
</dbReference>